<dbReference type="EMBL" id="JAHYIQ010000001">
    <property type="protein sequence ID" value="KAK1137907.1"/>
    <property type="molecule type" value="Genomic_DNA"/>
</dbReference>
<feature type="region of interest" description="Disordered" evidence="1">
    <location>
        <begin position="67"/>
        <end position="99"/>
    </location>
</feature>
<reference evidence="2" key="1">
    <citation type="submission" date="2021-10" db="EMBL/GenBank/DDBJ databases">
        <title>Melipona bicolor Genome sequencing and assembly.</title>
        <authorList>
            <person name="Araujo N.S."/>
            <person name="Arias M.C."/>
        </authorList>
    </citation>
    <scope>NUCLEOTIDE SEQUENCE</scope>
    <source>
        <strain evidence="2">USP_2M_L1-L4_2017</strain>
        <tissue evidence="2">Whole body</tissue>
    </source>
</reference>
<feature type="compositionally biased region" description="Basic and acidic residues" evidence="1">
    <location>
        <begin position="69"/>
        <end position="87"/>
    </location>
</feature>
<accession>A0AA40GHM5</accession>
<protein>
    <submittedName>
        <fullName evidence="2">Uncharacterized protein</fullName>
    </submittedName>
</protein>
<dbReference type="AlphaFoldDB" id="A0AA40GHM5"/>
<comment type="caution">
    <text evidence="2">The sequence shown here is derived from an EMBL/GenBank/DDBJ whole genome shotgun (WGS) entry which is preliminary data.</text>
</comment>
<organism evidence="2 3">
    <name type="scientific">Melipona bicolor</name>
    <dbReference type="NCBI Taxonomy" id="60889"/>
    <lineage>
        <taxon>Eukaryota</taxon>
        <taxon>Metazoa</taxon>
        <taxon>Ecdysozoa</taxon>
        <taxon>Arthropoda</taxon>
        <taxon>Hexapoda</taxon>
        <taxon>Insecta</taxon>
        <taxon>Pterygota</taxon>
        <taxon>Neoptera</taxon>
        <taxon>Endopterygota</taxon>
        <taxon>Hymenoptera</taxon>
        <taxon>Apocrita</taxon>
        <taxon>Aculeata</taxon>
        <taxon>Apoidea</taxon>
        <taxon>Anthophila</taxon>
        <taxon>Apidae</taxon>
        <taxon>Melipona</taxon>
    </lineage>
</organism>
<name>A0AA40GHM5_9HYME</name>
<dbReference type="Proteomes" id="UP001177670">
    <property type="component" value="Unassembled WGS sequence"/>
</dbReference>
<keyword evidence="3" id="KW-1185">Reference proteome</keyword>
<proteinExistence type="predicted"/>
<gene>
    <name evidence="2" type="ORF">K0M31_002402</name>
</gene>
<sequence length="99" mass="10874">MNDEPCSCTAGSYNGRNMASMKWETTNDWNTIVIPDNLYVTFGLAIVTWLSPECPACTPMEGNGLVVERGGKREPRSRDKQTEKWEAVKGSASEMAAGK</sequence>
<evidence type="ECO:0000256" key="1">
    <source>
        <dbReference type="SAM" id="MobiDB-lite"/>
    </source>
</evidence>
<evidence type="ECO:0000313" key="2">
    <source>
        <dbReference type="EMBL" id="KAK1137907.1"/>
    </source>
</evidence>
<evidence type="ECO:0000313" key="3">
    <source>
        <dbReference type="Proteomes" id="UP001177670"/>
    </source>
</evidence>